<keyword evidence="4" id="KW-0808">Transferase</keyword>
<feature type="region of interest" description="Disordered" evidence="1">
    <location>
        <begin position="717"/>
        <end position="808"/>
    </location>
</feature>
<dbReference type="SMART" id="SM00563">
    <property type="entry name" value="PlsC"/>
    <property type="match status" value="1"/>
</dbReference>
<dbReference type="EMBL" id="AMGY01000005">
    <property type="protein sequence ID" value="EXJ82212.1"/>
    <property type="molecule type" value="Genomic_DNA"/>
</dbReference>
<feature type="compositionally biased region" description="Low complexity" evidence="1">
    <location>
        <begin position="1"/>
        <end position="22"/>
    </location>
</feature>
<dbReference type="PANTHER" id="PTHR31605:SF0">
    <property type="entry name" value="GLYCEROL-3-PHOSPHATE O-ACYLTRANSFERASE 1"/>
    <property type="match status" value="1"/>
</dbReference>
<evidence type="ECO:0000313" key="4">
    <source>
        <dbReference type="EMBL" id="EXJ82212.1"/>
    </source>
</evidence>
<sequence>MAQGGSSEKSQGGSSEKSQGGSADKSLISKLPRRSKKKGNQRQIPWLYDLVLWALSVLIDLFFREVHPRGAWKVPKKGPVILVAAPHANQFIDSLILMRILKTEANRRISYLIAEKSTKRMFIGFMSAASGAISVGRALDKVKPAKGKIYLPDPENDPTLIRGIDTDFKNADFEVGGLIVLPKNRGQTPSTDIAEILSPTEIRLKKPFKSPEALECLTSTGPSDPGTAAAGTSEQKHSEQRGCSFKVAPYVDQTKVYNAVFEELEAGGCIGIFPEGGSHDRPDLLPLKAGVAIMALGAEANYPGCGVKIIPIGMNYFHAHKFRSRAVIEFGHPIEVHPDQVEAYKAGDRRNAVGSLLETVYQGLVAVTQSCPDYDTLMLVQAARRLYNPTGKKLPLPLVVELNRRLVKGYTKYKDDPRVVELKQDVLDYNRQLRALGIRDHQLEWGNPAKRPRWYILGTLIYRLGQLLILGMGTLPGLAMFWPVFVTTKVISAKKSREALAASTVKLEGRDVIATWKLLVAMAFAPALYIYYTVIVSFWLTYNRRGSYYTHRVPWWMVARTYVPDFLPIWLFAILFFILCIGVTFAALRIGEIGMDIVKSLPPLFVALNPRSSSRIVQLRHRRERLSAKVTEVINTLGPDIFPDFDAKRIVADPFREGAYQSKYKKMPEEPRLADSVEPPTPTSGGFDDTAESAKSFGFLPSNESFGNIGGFGFFASRPTTPKSRSRSRSSSAGGALSSGLKPLKALNDGPSVTSLDEVSKRIRGAMRERGRKRESEGVETGTESSWDMASEGQVTPPTEDEEPKKDR</sequence>
<feature type="compositionally biased region" description="Low complexity" evidence="1">
    <location>
        <begin position="717"/>
        <end position="745"/>
    </location>
</feature>
<proteinExistence type="predicted"/>
<evidence type="ECO:0000256" key="1">
    <source>
        <dbReference type="SAM" id="MobiDB-lite"/>
    </source>
</evidence>
<protein>
    <submittedName>
        <fullName evidence="4">Acetyltransferase</fullName>
    </submittedName>
</protein>
<name>W9XNT4_9EURO</name>
<dbReference type="OrthoDB" id="2427554at2759"/>
<evidence type="ECO:0000256" key="2">
    <source>
        <dbReference type="SAM" id="Phobius"/>
    </source>
</evidence>
<dbReference type="SUPFAM" id="SSF69593">
    <property type="entry name" value="Glycerol-3-phosphate (1)-acyltransferase"/>
    <property type="match status" value="1"/>
</dbReference>
<dbReference type="eggNOG" id="ENOG502QQ2N">
    <property type="taxonomic scope" value="Eukaryota"/>
</dbReference>
<dbReference type="STRING" id="1182542.W9XNT4"/>
<keyword evidence="2" id="KW-1133">Transmembrane helix</keyword>
<dbReference type="InterPro" id="IPR052744">
    <property type="entry name" value="GPAT/DAPAT"/>
</dbReference>
<accession>W9XNT4</accession>
<evidence type="ECO:0000259" key="3">
    <source>
        <dbReference type="SMART" id="SM00563"/>
    </source>
</evidence>
<evidence type="ECO:0000313" key="5">
    <source>
        <dbReference type="Proteomes" id="UP000019478"/>
    </source>
</evidence>
<dbReference type="GeneID" id="19170135"/>
<feature type="transmembrane region" description="Helical" evidence="2">
    <location>
        <begin position="567"/>
        <end position="588"/>
    </location>
</feature>
<keyword evidence="5" id="KW-1185">Reference proteome</keyword>
<feature type="domain" description="Phospholipid/glycerol acyltransferase" evidence="3">
    <location>
        <begin position="81"/>
        <end position="317"/>
    </location>
</feature>
<organism evidence="4 5">
    <name type="scientific">Capronia epimyces CBS 606.96</name>
    <dbReference type="NCBI Taxonomy" id="1182542"/>
    <lineage>
        <taxon>Eukaryota</taxon>
        <taxon>Fungi</taxon>
        <taxon>Dikarya</taxon>
        <taxon>Ascomycota</taxon>
        <taxon>Pezizomycotina</taxon>
        <taxon>Eurotiomycetes</taxon>
        <taxon>Chaetothyriomycetidae</taxon>
        <taxon>Chaetothyriales</taxon>
        <taxon>Herpotrichiellaceae</taxon>
        <taxon>Capronia</taxon>
    </lineage>
</organism>
<comment type="caution">
    <text evidence="4">The sequence shown here is derived from an EMBL/GenBank/DDBJ whole genome shotgun (WGS) entry which is preliminary data.</text>
</comment>
<gene>
    <name evidence="4" type="ORF">A1O3_06025</name>
</gene>
<keyword evidence="2" id="KW-0812">Transmembrane</keyword>
<dbReference type="Proteomes" id="UP000019478">
    <property type="component" value="Unassembled WGS sequence"/>
</dbReference>
<feature type="transmembrane region" description="Helical" evidence="2">
    <location>
        <begin position="467"/>
        <end position="487"/>
    </location>
</feature>
<dbReference type="GO" id="GO:0004366">
    <property type="term" value="F:glycerol-3-phosphate O-acyltransferase activity"/>
    <property type="evidence" value="ECO:0007669"/>
    <property type="project" value="TreeGrafter"/>
</dbReference>
<feature type="region of interest" description="Disordered" evidence="1">
    <location>
        <begin position="666"/>
        <end position="694"/>
    </location>
</feature>
<reference evidence="4 5" key="1">
    <citation type="submission" date="2013-03" db="EMBL/GenBank/DDBJ databases">
        <title>The Genome Sequence of Capronia epimyces CBS 606.96.</title>
        <authorList>
            <consortium name="The Broad Institute Genomics Platform"/>
            <person name="Cuomo C."/>
            <person name="de Hoog S."/>
            <person name="Gorbushina A."/>
            <person name="Walker B."/>
            <person name="Young S.K."/>
            <person name="Zeng Q."/>
            <person name="Gargeya S."/>
            <person name="Fitzgerald M."/>
            <person name="Haas B."/>
            <person name="Abouelleil A."/>
            <person name="Allen A.W."/>
            <person name="Alvarado L."/>
            <person name="Arachchi H.M."/>
            <person name="Berlin A.M."/>
            <person name="Chapman S.B."/>
            <person name="Gainer-Dewar J."/>
            <person name="Goldberg J."/>
            <person name="Griggs A."/>
            <person name="Gujja S."/>
            <person name="Hansen M."/>
            <person name="Howarth C."/>
            <person name="Imamovic A."/>
            <person name="Ireland A."/>
            <person name="Larimer J."/>
            <person name="McCowan C."/>
            <person name="Murphy C."/>
            <person name="Pearson M."/>
            <person name="Poon T.W."/>
            <person name="Priest M."/>
            <person name="Roberts A."/>
            <person name="Saif S."/>
            <person name="Shea T."/>
            <person name="Sisk P."/>
            <person name="Sykes S."/>
            <person name="Wortman J."/>
            <person name="Nusbaum C."/>
            <person name="Birren B."/>
        </authorList>
    </citation>
    <scope>NUCLEOTIDE SEQUENCE [LARGE SCALE GENOMIC DNA]</scope>
    <source>
        <strain evidence="4 5">CBS 606.96</strain>
    </source>
</reference>
<dbReference type="GO" id="GO:0016287">
    <property type="term" value="F:glycerone-phosphate O-acyltransferase activity"/>
    <property type="evidence" value="ECO:0007669"/>
    <property type="project" value="TreeGrafter"/>
</dbReference>
<dbReference type="RefSeq" id="XP_007734335.1">
    <property type="nucleotide sequence ID" value="XM_007736145.1"/>
</dbReference>
<dbReference type="PANTHER" id="PTHR31605">
    <property type="entry name" value="GLYCEROL-3-PHOSPHATE O-ACYLTRANSFERASE 1"/>
    <property type="match status" value="1"/>
</dbReference>
<dbReference type="HOGENOM" id="CLU_007860_1_0_1"/>
<feature type="transmembrane region" description="Helical" evidence="2">
    <location>
        <begin position="518"/>
        <end position="540"/>
    </location>
</feature>
<dbReference type="Pfam" id="PF01553">
    <property type="entry name" value="Acyltransferase"/>
    <property type="match status" value="1"/>
</dbReference>
<dbReference type="AlphaFoldDB" id="W9XNT4"/>
<dbReference type="GO" id="GO:0008654">
    <property type="term" value="P:phospholipid biosynthetic process"/>
    <property type="evidence" value="ECO:0007669"/>
    <property type="project" value="TreeGrafter"/>
</dbReference>
<keyword evidence="2" id="KW-0472">Membrane</keyword>
<feature type="region of interest" description="Disordered" evidence="1">
    <location>
        <begin position="1"/>
        <end position="36"/>
    </location>
</feature>
<feature type="compositionally biased region" description="Basic and acidic residues" evidence="1">
    <location>
        <begin position="666"/>
        <end position="675"/>
    </location>
</feature>
<dbReference type="InterPro" id="IPR002123">
    <property type="entry name" value="Plipid/glycerol_acylTrfase"/>
</dbReference>
<feature type="region of interest" description="Disordered" evidence="1">
    <location>
        <begin position="214"/>
        <end position="240"/>
    </location>
</feature>
<feature type="compositionally biased region" description="Basic and acidic residues" evidence="1">
    <location>
        <begin position="758"/>
        <end position="777"/>
    </location>
</feature>